<evidence type="ECO:0000313" key="1">
    <source>
        <dbReference type="EMBL" id="ADC91002.1"/>
    </source>
</evidence>
<dbReference type="EMBL" id="CP001850">
    <property type="protein sequence ID" value="ADC91002.1"/>
    <property type="molecule type" value="Genomic_DNA"/>
</dbReference>
<dbReference type="HOGENOM" id="CLU_3201731_0_0_9"/>
<reference evidence="2" key="1">
    <citation type="submission" date="2009-12" db="EMBL/GenBank/DDBJ databases">
        <title>Sequence of Clostridiales genomosp. BVAB3 str. UPII9-5.</title>
        <authorList>
            <person name="Madupu R."/>
            <person name="Durkin A.S."/>
            <person name="Torralba M."/>
            <person name="Methe B."/>
            <person name="Sutton G.G."/>
            <person name="Strausberg R.L."/>
            <person name="Nelson K.E."/>
        </authorList>
    </citation>
    <scope>NUCLEOTIDE SEQUENCE [LARGE SCALE GENOMIC DNA]</scope>
    <source>
        <strain evidence="2">UPII9-5</strain>
    </source>
</reference>
<evidence type="ECO:0000313" key="2">
    <source>
        <dbReference type="Proteomes" id="UP000008234"/>
    </source>
</evidence>
<accession>D3R289</accession>
<keyword evidence="2" id="KW-1185">Reference proteome</keyword>
<dbReference type="Proteomes" id="UP000008234">
    <property type="component" value="Chromosome"/>
</dbReference>
<protein>
    <submittedName>
        <fullName evidence="1">Uncharacterized protein</fullName>
    </submittedName>
</protein>
<sequence length="45" mass="4864">MKCVIIDCNGAHLSTKALALNELIISNFIHCETNEFTGKHGGVYG</sequence>
<gene>
    <name evidence="1" type="ordered locus">HMPREF0868_0994</name>
</gene>
<name>D3R289_MAGIU</name>
<dbReference type="STRING" id="699246.HMPREF0868_0994"/>
<dbReference type="KEGG" id="clo:HMPREF0868_0994"/>
<proteinExistence type="predicted"/>
<dbReference type="AlphaFoldDB" id="D3R289"/>
<organism evidence="1 2">
    <name type="scientific">Mageeibacillus indolicus (strain UPII9-5)</name>
    <name type="common">Clostridiales genomosp. BVAB3 (strain UPII9-5)</name>
    <dbReference type="NCBI Taxonomy" id="699246"/>
    <lineage>
        <taxon>Bacteria</taxon>
        <taxon>Bacillati</taxon>
        <taxon>Bacillota</taxon>
        <taxon>Clostridia</taxon>
        <taxon>Eubacteriales</taxon>
        <taxon>Oscillospiraceae</taxon>
        <taxon>Mageeibacillus</taxon>
    </lineage>
</organism>